<protein>
    <submittedName>
        <fullName evidence="4">Beta-1,4 N-acetylgalactosaminyltransferase 1-like</fullName>
    </submittedName>
</protein>
<dbReference type="PANTHER" id="PTHR15046:SF3">
    <property type="entry name" value="BETA-1,4 N-ACETYLGALACTOSAMINYLTRANSFERASE 2-LIKE"/>
    <property type="match status" value="1"/>
</dbReference>
<dbReference type="InterPro" id="IPR001173">
    <property type="entry name" value="Glyco_trans_2-like"/>
</dbReference>
<dbReference type="InterPro" id="IPR029044">
    <property type="entry name" value="Nucleotide-diphossugar_trans"/>
</dbReference>
<evidence type="ECO:0000256" key="1">
    <source>
        <dbReference type="SAM" id="SignalP"/>
    </source>
</evidence>
<sequence>MRLSWILKSVLRSSIFVFLCLNCVRYLINLANGNECSERHVRGNDDVDPISKCQHFFNKWIKDSQRSSRVNPTEGTANPTKMCYCTRGSYGPLDYVSSGRRKEIVQKTNQIRKLSKEPEVHCDAMSPLGYMASGLSVEPLGMVTIRGLSIHPSMSYALSNTYYTISFRVKRSLGTLQLHIPEQFDNMIEVDGEDTGLLRLNSSLSVGSMNQLLSNLSYHSNVFTVDDRDVIEVTFLHVTVHINLLIRRDPFPKLYEWESDVSENLNKKITVVTKTFLRYDSVNQLVASVNKYYPNMTIIVADDNESPRPIKGRNVKHIKMPYKEGWFAGRNIGLSLVATEYFFYVDDDMVFTENTKLDKLLTRMQSHPTLDVLGGRTESRDGNLDDSVFAPAIYLRNNSNSGFCLYRRHPRHYHSPSGMPQCYFADEIGNIFMAKTARVREVGFDPIIDRIGHMEFYYDALGRLRIAVCDDVTLYHDRIRTREYVQHRYTDGIGSKEGYHHRMLYSVFKNNMKCLGGVKYIPHKKTA</sequence>
<dbReference type="Gene3D" id="3.90.550.10">
    <property type="entry name" value="Spore Coat Polysaccharide Biosynthesis Protein SpsA, Chain A"/>
    <property type="match status" value="1"/>
</dbReference>
<dbReference type="SUPFAM" id="SSF53448">
    <property type="entry name" value="Nucleotide-diphospho-sugar transferases"/>
    <property type="match status" value="1"/>
</dbReference>
<reference evidence="4" key="1">
    <citation type="submission" date="2025-08" db="UniProtKB">
        <authorList>
            <consortium name="RefSeq"/>
        </authorList>
    </citation>
    <scope>IDENTIFICATION</scope>
    <source>
        <tissue evidence="4">Testes</tissue>
    </source>
</reference>
<feature type="signal peptide" evidence="1">
    <location>
        <begin position="1"/>
        <end position="33"/>
    </location>
</feature>
<dbReference type="Proteomes" id="UP000694865">
    <property type="component" value="Unplaced"/>
</dbReference>
<keyword evidence="1" id="KW-0732">Signal</keyword>
<gene>
    <name evidence="4" type="primary">LOC100378728</name>
</gene>
<accession>A0ABM0GUS0</accession>
<dbReference type="GeneID" id="100378728"/>
<dbReference type="Pfam" id="PF00535">
    <property type="entry name" value="Glycos_transf_2"/>
    <property type="match status" value="1"/>
</dbReference>
<proteinExistence type="predicted"/>
<organism evidence="3 4">
    <name type="scientific">Saccoglossus kowalevskii</name>
    <name type="common">Acorn worm</name>
    <dbReference type="NCBI Taxonomy" id="10224"/>
    <lineage>
        <taxon>Eukaryota</taxon>
        <taxon>Metazoa</taxon>
        <taxon>Hemichordata</taxon>
        <taxon>Enteropneusta</taxon>
        <taxon>Harrimaniidae</taxon>
        <taxon>Saccoglossus</taxon>
    </lineage>
</organism>
<dbReference type="PANTHER" id="PTHR15046">
    <property type="entry name" value="GLYCO_TRANS_2-LIKE DOMAIN-CONTAINING PROTEIN"/>
    <property type="match status" value="1"/>
</dbReference>
<name>A0ABM0GUS0_SACKO</name>
<dbReference type="RefSeq" id="XP_002737790.1">
    <property type="nucleotide sequence ID" value="XM_002737744.1"/>
</dbReference>
<keyword evidence="3" id="KW-1185">Reference proteome</keyword>
<feature type="chain" id="PRO_5046530075" evidence="1">
    <location>
        <begin position="34"/>
        <end position="527"/>
    </location>
</feature>
<dbReference type="CDD" id="cd00761">
    <property type="entry name" value="Glyco_tranf_GTA_type"/>
    <property type="match status" value="1"/>
</dbReference>
<evidence type="ECO:0000313" key="4">
    <source>
        <dbReference type="RefSeq" id="XP_002737790.1"/>
    </source>
</evidence>
<feature type="domain" description="Glycosyltransferase 2-like" evidence="2">
    <location>
        <begin position="270"/>
        <end position="385"/>
    </location>
</feature>
<evidence type="ECO:0000313" key="3">
    <source>
        <dbReference type="Proteomes" id="UP000694865"/>
    </source>
</evidence>
<evidence type="ECO:0000259" key="2">
    <source>
        <dbReference type="Pfam" id="PF00535"/>
    </source>
</evidence>